<dbReference type="Pfam" id="PF00440">
    <property type="entry name" value="TetR_N"/>
    <property type="match status" value="1"/>
</dbReference>
<dbReference type="InterPro" id="IPR050109">
    <property type="entry name" value="HTH-type_TetR-like_transc_reg"/>
</dbReference>
<dbReference type="InterPro" id="IPR023772">
    <property type="entry name" value="DNA-bd_HTH_TetR-type_CS"/>
</dbReference>
<dbReference type="Gene3D" id="1.10.357.10">
    <property type="entry name" value="Tetracycline Repressor, domain 2"/>
    <property type="match status" value="1"/>
</dbReference>
<organism evidence="4 5">
    <name type="scientific">Longimycelium tulufanense</name>
    <dbReference type="NCBI Taxonomy" id="907463"/>
    <lineage>
        <taxon>Bacteria</taxon>
        <taxon>Bacillati</taxon>
        <taxon>Actinomycetota</taxon>
        <taxon>Actinomycetes</taxon>
        <taxon>Pseudonocardiales</taxon>
        <taxon>Pseudonocardiaceae</taxon>
        <taxon>Longimycelium</taxon>
    </lineage>
</organism>
<evidence type="ECO:0000313" key="4">
    <source>
        <dbReference type="EMBL" id="GGM53417.1"/>
    </source>
</evidence>
<protein>
    <submittedName>
        <fullName evidence="4">TetR family transcriptional regulator</fullName>
    </submittedName>
</protein>
<evidence type="ECO:0000256" key="1">
    <source>
        <dbReference type="ARBA" id="ARBA00023125"/>
    </source>
</evidence>
<dbReference type="GO" id="GO:0003700">
    <property type="term" value="F:DNA-binding transcription factor activity"/>
    <property type="evidence" value="ECO:0007669"/>
    <property type="project" value="TreeGrafter"/>
</dbReference>
<accession>A0A8J3C896</accession>
<evidence type="ECO:0000313" key="5">
    <source>
        <dbReference type="Proteomes" id="UP000637578"/>
    </source>
</evidence>
<reference evidence="4" key="2">
    <citation type="submission" date="2020-09" db="EMBL/GenBank/DDBJ databases">
        <authorList>
            <person name="Sun Q."/>
            <person name="Zhou Y."/>
        </authorList>
    </citation>
    <scope>NUCLEOTIDE SEQUENCE</scope>
    <source>
        <strain evidence="4">CGMCC 4.5737</strain>
    </source>
</reference>
<dbReference type="Gene3D" id="1.10.10.60">
    <property type="entry name" value="Homeodomain-like"/>
    <property type="match status" value="1"/>
</dbReference>
<evidence type="ECO:0000259" key="3">
    <source>
        <dbReference type="PROSITE" id="PS50977"/>
    </source>
</evidence>
<dbReference type="Pfam" id="PF17920">
    <property type="entry name" value="TetR_C_16"/>
    <property type="match status" value="1"/>
</dbReference>
<dbReference type="SUPFAM" id="SSF46689">
    <property type="entry name" value="Homeodomain-like"/>
    <property type="match status" value="1"/>
</dbReference>
<keyword evidence="5" id="KW-1185">Reference proteome</keyword>
<dbReference type="PROSITE" id="PS01081">
    <property type="entry name" value="HTH_TETR_1"/>
    <property type="match status" value="1"/>
</dbReference>
<dbReference type="SUPFAM" id="SSF48498">
    <property type="entry name" value="Tetracyclin repressor-like, C-terminal domain"/>
    <property type="match status" value="1"/>
</dbReference>
<dbReference type="Proteomes" id="UP000637578">
    <property type="component" value="Unassembled WGS sequence"/>
</dbReference>
<dbReference type="InterPro" id="IPR001647">
    <property type="entry name" value="HTH_TetR"/>
</dbReference>
<dbReference type="InterPro" id="IPR009057">
    <property type="entry name" value="Homeodomain-like_sf"/>
</dbReference>
<gene>
    <name evidence="4" type="ORF">GCM10012275_25550</name>
</gene>
<dbReference type="EMBL" id="BMMK01000010">
    <property type="protein sequence ID" value="GGM53417.1"/>
    <property type="molecule type" value="Genomic_DNA"/>
</dbReference>
<feature type="domain" description="HTH tetR-type" evidence="3">
    <location>
        <begin position="9"/>
        <end position="69"/>
    </location>
</feature>
<dbReference type="GO" id="GO:0000976">
    <property type="term" value="F:transcription cis-regulatory region binding"/>
    <property type="evidence" value="ECO:0007669"/>
    <property type="project" value="TreeGrafter"/>
</dbReference>
<dbReference type="AlphaFoldDB" id="A0A8J3C896"/>
<comment type="caution">
    <text evidence="4">The sequence shown here is derived from an EMBL/GenBank/DDBJ whole genome shotgun (WGS) entry which is preliminary data.</text>
</comment>
<dbReference type="InterPro" id="IPR036271">
    <property type="entry name" value="Tet_transcr_reg_TetR-rel_C_sf"/>
</dbReference>
<evidence type="ECO:0000256" key="2">
    <source>
        <dbReference type="PROSITE-ProRule" id="PRU00335"/>
    </source>
</evidence>
<sequence length="194" mass="20995">MPGRARDAARTRAALLAAAAELFAERGFDRTTVRQVAARAGVNQALLFRYFGSKEELFAEVLAAQGEELLAGPDETLVHRVLANMLEDNDSGRVPHALRALLRSAGHERAVELLRETLGREYGGRLSALTNEPDAALRADLVLAWLLGIGLLRTVLDKEPLASADPGHVRELVVRATRQLLEQVGRSAATETGD</sequence>
<name>A0A8J3C896_9PSEU</name>
<dbReference type="PANTHER" id="PTHR30055:SF235">
    <property type="entry name" value="TRANSCRIPTIONAL REGULATORY PROTEIN"/>
    <property type="match status" value="1"/>
</dbReference>
<proteinExistence type="predicted"/>
<dbReference type="PRINTS" id="PR00455">
    <property type="entry name" value="HTHTETR"/>
</dbReference>
<feature type="DNA-binding region" description="H-T-H motif" evidence="2">
    <location>
        <begin position="32"/>
        <end position="51"/>
    </location>
</feature>
<dbReference type="InterPro" id="IPR041678">
    <property type="entry name" value="TetR_C_16"/>
</dbReference>
<reference evidence="4" key="1">
    <citation type="journal article" date="2014" name="Int. J. Syst. Evol. Microbiol.">
        <title>Complete genome sequence of Corynebacterium casei LMG S-19264T (=DSM 44701T), isolated from a smear-ripened cheese.</title>
        <authorList>
            <consortium name="US DOE Joint Genome Institute (JGI-PGF)"/>
            <person name="Walter F."/>
            <person name="Albersmeier A."/>
            <person name="Kalinowski J."/>
            <person name="Ruckert C."/>
        </authorList>
    </citation>
    <scope>NUCLEOTIDE SEQUENCE</scope>
    <source>
        <strain evidence="4">CGMCC 4.5737</strain>
    </source>
</reference>
<dbReference type="PROSITE" id="PS50977">
    <property type="entry name" value="HTH_TETR_2"/>
    <property type="match status" value="1"/>
</dbReference>
<dbReference type="RefSeq" id="WP_189057263.1">
    <property type="nucleotide sequence ID" value="NZ_BMMK01000010.1"/>
</dbReference>
<keyword evidence="1 2" id="KW-0238">DNA-binding</keyword>
<dbReference type="PANTHER" id="PTHR30055">
    <property type="entry name" value="HTH-TYPE TRANSCRIPTIONAL REGULATOR RUTR"/>
    <property type="match status" value="1"/>
</dbReference>